<sequence length="204" mass="23118">MNYELAYKVGFHPWEDAIEDPEFVETITDLFEREERGRDPPYGRALDVGTGSGIWGIELAKRGWQVTGIDTVERVLRRARNRVEDADVEMELVLGDVTELETAGIDDEYQLVLDTGTFHGLNRAQREAMAREVDAVAGPDATVLLLVWDPKRRGPLPRGATRDEIEAAFPGWTVTDMGPSQFTAPKPVELLLTPNEHWYRLRRE</sequence>
<name>D2S0E8_HALTV</name>
<dbReference type="OrthoDB" id="1018at2157"/>
<dbReference type="Pfam" id="PF13649">
    <property type="entry name" value="Methyltransf_25"/>
    <property type="match status" value="1"/>
</dbReference>
<evidence type="ECO:0000259" key="1">
    <source>
        <dbReference type="Pfam" id="PF13649"/>
    </source>
</evidence>
<accession>D2S0E8</accession>
<reference evidence="2 3" key="1">
    <citation type="journal article" date="2010" name="Stand. Genomic Sci.">
        <title>Complete genome sequence of Haloterrigena turkmenica type strain (4k).</title>
        <authorList>
            <person name="Saunders E."/>
            <person name="Tindall B.J."/>
            <person name="Fahnrich R."/>
            <person name="Lapidus A."/>
            <person name="Copeland A."/>
            <person name="Del Rio T.G."/>
            <person name="Lucas S."/>
            <person name="Chen F."/>
            <person name="Tice H."/>
            <person name="Cheng J.F."/>
            <person name="Han C."/>
            <person name="Detter J.C."/>
            <person name="Bruce D."/>
            <person name="Goodwin L."/>
            <person name="Chain P."/>
            <person name="Pitluck S."/>
            <person name="Pati A."/>
            <person name="Ivanova N."/>
            <person name="Mavromatis K."/>
            <person name="Chen A."/>
            <person name="Palaniappan K."/>
            <person name="Land M."/>
            <person name="Hauser L."/>
            <person name="Chang Y.J."/>
            <person name="Jeffries C.D."/>
            <person name="Brettin T."/>
            <person name="Rohde M."/>
            <person name="Goker M."/>
            <person name="Bristow J."/>
            <person name="Eisen J.A."/>
            <person name="Markowitz V."/>
            <person name="Hugenholtz P."/>
            <person name="Klenk H.P."/>
            <person name="Kyrpides N.C."/>
        </authorList>
    </citation>
    <scope>NUCLEOTIDE SEQUENCE [LARGE SCALE GENOMIC DNA]</scope>
    <source>
        <strain evidence="3">ATCC 51198 / DSM 5511 / JCM 9101 / NCIMB 13204 / VKM B-1734 / 4k</strain>
    </source>
</reference>
<dbReference type="Proteomes" id="UP000001903">
    <property type="component" value="Plasmid pHTUR01"/>
</dbReference>
<feature type="domain" description="Methyltransferase" evidence="1">
    <location>
        <begin position="46"/>
        <end position="139"/>
    </location>
</feature>
<keyword evidence="2" id="KW-0614">Plasmid</keyword>
<evidence type="ECO:0000313" key="3">
    <source>
        <dbReference type="Proteomes" id="UP000001903"/>
    </source>
</evidence>
<dbReference type="GO" id="GO:0008168">
    <property type="term" value="F:methyltransferase activity"/>
    <property type="evidence" value="ECO:0007669"/>
    <property type="project" value="UniProtKB-KW"/>
</dbReference>
<dbReference type="HOGENOM" id="CLU_056435_4_3_2"/>
<dbReference type="EMBL" id="CP001861">
    <property type="protein sequence ID" value="ADB62845.1"/>
    <property type="molecule type" value="Genomic_DNA"/>
</dbReference>
<keyword evidence="2" id="KW-0808">Transferase</keyword>
<evidence type="ECO:0000313" key="2">
    <source>
        <dbReference type="EMBL" id="ADB62845.1"/>
    </source>
</evidence>
<gene>
    <name evidence="2" type="ordered locus">Htur_3997</name>
</gene>
<protein>
    <submittedName>
        <fullName evidence="2">Methyltransferase type 11</fullName>
    </submittedName>
</protein>
<keyword evidence="3" id="KW-1185">Reference proteome</keyword>
<dbReference type="KEGG" id="htu:Htur_3997"/>
<proteinExistence type="predicted"/>
<dbReference type="GeneID" id="8744625"/>
<dbReference type="SUPFAM" id="SSF53335">
    <property type="entry name" value="S-adenosyl-L-methionine-dependent methyltransferases"/>
    <property type="match status" value="1"/>
</dbReference>
<dbReference type="Gene3D" id="3.40.50.150">
    <property type="entry name" value="Vaccinia Virus protein VP39"/>
    <property type="match status" value="1"/>
</dbReference>
<dbReference type="InterPro" id="IPR029063">
    <property type="entry name" value="SAM-dependent_MTases_sf"/>
</dbReference>
<organism evidence="2 3">
    <name type="scientific">Haloterrigena turkmenica (strain ATCC 51198 / DSM 5511 / JCM 9101 / NCIMB 13204 / VKM B-1734 / 4k)</name>
    <name type="common">Halococcus turkmenicus</name>
    <dbReference type="NCBI Taxonomy" id="543526"/>
    <lineage>
        <taxon>Archaea</taxon>
        <taxon>Methanobacteriati</taxon>
        <taxon>Methanobacteriota</taxon>
        <taxon>Stenosarchaea group</taxon>
        <taxon>Halobacteria</taxon>
        <taxon>Halobacteriales</taxon>
        <taxon>Natrialbaceae</taxon>
        <taxon>Haloterrigena</taxon>
    </lineage>
</organism>
<dbReference type="InterPro" id="IPR041698">
    <property type="entry name" value="Methyltransf_25"/>
</dbReference>
<dbReference type="CDD" id="cd02440">
    <property type="entry name" value="AdoMet_MTases"/>
    <property type="match status" value="1"/>
</dbReference>
<dbReference type="AlphaFoldDB" id="D2S0E8"/>
<dbReference type="RefSeq" id="WP_012945089.1">
    <property type="nucleotide sequence ID" value="NC_013744.1"/>
</dbReference>
<dbReference type="GO" id="GO:0032259">
    <property type="term" value="P:methylation"/>
    <property type="evidence" value="ECO:0007669"/>
    <property type="project" value="UniProtKB-KW"/>
</dbReference>
<geneLocation type="plasmid" evidence="2 3">
    <name>pHTUR01</name>
</geneLocation>
<keyword evidence="2" id="KW-0489">Methyltransferase</keyword>